<proteinExistence type="predicted"/>
<reference evidence="2" key="1">
    <citation type="submission" date="2018-05" db="EMBL/GenBank/DDBJ databases">
        <authorList>
            <person name="Lanie J.A."/>
            <person name="Ng W.-L."/>
            <person name="Kazmierczak K.M."/>
            <person name="Andrzejewski T.M."/>
            <person name="Davidsen T.M."/>
            <person name="Wayne K.J."/>
            <person name="Tettelin H."/>
            <person name="Glass J.I."/>
            <person name="Rusch D."/>
            <person name="Podicherti R."/>
            <person name="Tsui H.-C.T."/>
            <person name="Winkler M.E."/>
        </authorList>
    </citation>
    <scope>NUCLEOTIDE SEQUENCE</scope>
</reference>
<accession>A0A383ATP2</accession>
<feature type="non-terminal residue" evidence="2">
    <location>
        <position position="1"/>
    </location>
</feature>
<gene>
    <name evidence="2" type="ORF">METZ01_LOCUS463773</name>
</gene>
<name>A0A383ATP2_9ZZZZ</name>
<evidence type="ECO:0000256" key="1">
    <source>
        <dbReference type="SAM" id="MobiDB-lite"/>
    </source>
</evidence>
<dbReference type="AlphaFoldDB" id="A0A383ATP2"/>
<protein>
    <submittedName>
        <fullName evidence="2">Uncharacterized protein</fullName>
    </submittedName>
</protein>
<dbReference type="EMBL" id="UINC01194701">
    <property type="protein sequence ID" value="SVE10919.1"/>
    <property type="molecule type" value="Genomic_DNA"/>
</dbReference>
<evidence type="ECO:0000313" key="2">
    <source>
        <dbReference type="EMBL" id="SVE10919.1"/>
    </source>
</evidence>
<feature type="region of interest" description="Disordered" evidence="1">
    <location>
        <begin position="35"/>
        <end position="58"/>
    </location>
</feature>
<sequence length="58" mass="6104">VHAQRVGIPAVPETDDVATGAQTWEQQSGAISCAFEQSSSTSESAYRTTAPEFTNPCS</sequence>
<organism evidence="2">
    <name type="scientific">marine metagenome</name>
    <dbReference type="NCBI Taxonomy" id="408172"/>
    <lineage>
        <taxon>unclassified sequences</taxon>
        <taxon>metagenomes</taxon>
        <taxon>ecological metagenomes</taxon>
    </lineage>
</organism>